<dbReference type="AlphaFoldDB" id="A0AA87ZX88"/>
<dbReference type="EMBL" id="BTGU01000004">
    <property type="protein sequence ID" value="GMN33661.1"/>
    <property type="molecule type" value="Genomic_DNA"/>
</dbReference>
<proteinExistence type="predicted"/>
<accession>A0AA87ZX88</accession>
<protein>
    <submittedName>
        <fullName evidence="1">Uncharacterized protein</fullName>
    </submittedName>
</protein>
<name>A0AA87ZX88_FICCA</name>
<evidence type="ECO:0000313" key="2">
    <source>
        <dbReference type="Proteomes" id="UP001187192"/>
    </source>
</evidence>
<reference evidence="1" key="1">
    <citation type="submission" date="2023-07" db="EMBL/GenBank/DDBJ databases">
        <title>draft genome sequence of fig (Ficus carica).</title>
        <authorList>
            <person name="Takahashi T."/>
            <person name="Nishimura K."/>
        </authorList>
    </citation>
    <scope>NUCLEOTIDE SEQUENCE</scope>
</reference>
<comment type="caution">
    <text evidence="1">The sequence shown here is derived from an EMBL/GenBank/DDBJ whole genome shotgun (WGS) entry which is preliminary data.</text>
</comment>
<sequence>MATSMPTAPKCTISRRSSFPVKANSPWWISRLDRGGYEVRNASAMATTTVERRE</sequence>
<evidence type="ECO:0000313" key="1">
    <source>
        <dbReference type="EMBL" id="GMN33661.1"/>
    </source>
</evidence>
<gene>
    <name evidence="1" type="ORF">TIFTF001_004287</name>
</gene>
<dbReference type="Proteomes" id="UP001187192">
    <property type="component" value="Unassembled WGS sequence"/>
</dbReference>
<keyword evidence="2" id="KW-1185">Reference proteome</keyword>
<organism evidence="1 2">
    <name type="scientific">Ficus carica</name>
    <name type="common">Common fig</name>
    <dbReference type="NCBI Taxonomy" id="3494"/>
    <lineage>
        <taxon>Eukaryota</taxon>
        <taxon>Viridiplantae</taxon>
        <taxon>Streptophyta</taxon>
        <taxon>Embryophyta</taxon>
        <taxon>Tracheophyta</taxon>
        <taxon>Spermatophyta</taxon>
        <taxon>Magnoliopsida</taxon>
        <taxon>eudicotyledons</taxon>
        <taxon>Gunneridae</taxon>
        <taxon>Pentapetalae</taxon>
        <taxon>rosids</taxon>
        <taxon>fabids</taxon>
        <taxon>Rosales</taxon>
        <taxon>Moraceae</taxon>
        <taxon>Ficeae</taxon>
        <taxon>Ficus</taxon>
    </lineage>
</organism>